<gene>
    <name evidence="6" type="ordered locus">Reut_B3471</name>
</gene>
<dbReference type="HOGENOM" id="CLU_047930_0_1_4"/>
<name>Q46VL0_CUPPJ</name>
<dbReference type="EMBL" id="CP000091">
    <property type="protein sequence ID" value="AAZ62829.1"/>
    <property type="molecule type" value="Genomic_DNA"/>
</dbReference>
<dbReference type="STRING" id="264198.Reut_B3471"/>
<dbReference type="PANTHER" id="PTHR47893">
    <property type="entry name" value="REGULATORY PROTEIN PCHR"/>
    <property type="match status" value="1"/>
</dbReference>
<dbReference type="SMART" id="SM00342">
    <property type="entry name" value="HTH_ARAC"/>
    <property type="match status" value="1"/>
</dbReference>
<dbReference type="AlphaFoldDB" id="Q46VL0"/>
<evidence type="ECO:0000313" key="6">
    <source>
        <dbReference type="EMBL" id="AAZ62829.1"/>
    </source>
</evidence>
<dbReference type="InterPro" id="IPR018062">
    <property type="entry name" value="HTH_AraC-typ_CS"/>
</dbReference>
<dbReference type="PANTHER" id="PTHR47893:SF1">
    <property type="entry name" value="REGULATORY PROTEIN PCHR"/>
    <property type="match status" value="1"/>
</dbReference>
<dbReference type="InterPro" id="IPR035418">
    <property type="entry name" value="AraC-bd_2"/>
</dbReference>
<dbReference type="InterPro" id="IPR018060">
    <property type="entry name" value="HTH_AraC"/>
</dbReference>
<feature type="region of interest" description="Disordered" evidence="4">
    <location>
        <begin position="1"/>
        <end position="24"/>
    </location>
</feature>
<dbReference type="Pfam" id="PF12833">
    <property type="entry name" value="HTH_18"/>
    <property type="match status" value="1"/>
</dbReference>
<accession>Q46VL0</accession>
<evidence type="ECO:0000256" key="1">
    <source>
        <dbReference type="ARBA" id="ARBA00023015"/>
    </source>
</evidence>
<keyword evidence="3" id="KW-0804">Transcription</keyword>
<dbReference type="InterPro" id="IPR009057">
    <property type="entry name" value="Homeodomain-like_sf"/>
</dbReference>
<evidence type="ECO:0000256" key="2">
    <source>
        <dbReference type="ARBA" id="ARBA00023125"/>
    </source>
</evidence>
<dbReference type="eggNOG" id="COG4977">
    <property type="taxonomic scope" value="Bacteria"/>
</dbReference>
<evidence type="ECO:0000259" key="5">
    <source>
        <dbReference type="PROSITE" id="PS01124"/>
    </source>
</evidence>
<evidence type="ECO:0000256" key="3">
    <source>
        <dbReference type="ARBA" id="ARBA00023163"/>
    </source>
</evidence>
<sequence>MRRSSSQAPTIQTALEHSDAMPPRQSIEQDAFPDLLAHYPLFRSKDVEETQGKVAAVFCPHVLRVVGATQHLRVQHNLVKLHDTAINFLSYGADVDIDPGRLGNFYLAQIPVAGHADIQCGAQSLVSDVRTASLLSPDTPTRMHWHQDCAQVLLWIEKAAMEHRFALLTGRDPVGSLAFDPSLPQHAGLASPWTQAVLDLARNIDQHGTHWLAFPAAVASMEDYLLRTLLLLQPHTYTYLLARSAEPARPRHMQRVIDYVHANAETPLTVADLAQIACVSVRALEEGFRRHLNTTPVGYLRDVRLDGVRQALIAAAGAEHASITDIAYRFGFTHLGRFAAYYKQRFGVSPSATLRGEATERPSGDTRR</sequence>
<feature type="compositionally biased region" description="Polar residues" evidence="4">
    <location>
        <begin position="1"/>
        <end position="15"/>
    </location>
</feature>
<protein>
    <submittedName>
        <fullName evidence="6">Transcriptional regulator, AraC family</fullName>
    </submittedName>
</protein>
<dbReference type="KEGG" id="reu:Reut_B3471"/>
<dbReference type="Pfam" id="PF14525">
    <property type="entry name" value="AraC_binding_2"/>
    <property type="match status" value="1"/>
</dbReference>
<keyword evidence="1" id="KW-0805">Transcription regulation</keyword>
<dbReference type="PROSITE" id="PS01124">
    <property type="entry name" value="HTH_ARAC_FAMILY_2"/>
    <property type="match status" value="1"/>
</dbReference>
<dbReference type="GO" id="GO:0043565">
    <property type="term" value="F:sequence-specific DNA binding"/>
    <property type="evidence" value="ECO:0007669"/>
    <property type="project" value="InterPro"/>
</dbReference>
<dbReference type="Gene3D" id="1.10.10.60">
    <property type="entry name" value="Homeodomain-like"/>
    <property type="match status" value="1"/>
</dbReference>
<feature type="domain" description="HTH araC/xylS-type" evidence="5">
    <location>
        <begin position="254"/>
        <end position="356"/>
    </location>
</feature>
<proteinExistence type="predicted"/>
<dbReference type="InterPro" id="IPR053142">
    <property type="entry name" value="PchR_regulatory_protein"/>
</dbReference>
<dbReference type="SUPFAM" id="SSF46689">
    <property type="entry name" value="Homeodomain-like"/>
    <property type="match status" value="2"/>
</dbReference>
<dbReference type="PROSITE" id="PS00041">
    <property type="entry name" value="HTH_ARAC_FAMILY_1"/>
    <property type="match status" value="1"/>
</dbReference>
<evidence type="ECO:0000256" key="4">
    <source>
        <dbReference type="SAM" id="MobiDB-lite"/>
    </source>
</evidence>
<reference evidence="6" key="1">
    <citation type="submission" date="2005-08" db="EMBL/GenBank/DDBJ databases">
        <title>Complete sequence of chromosome 2 of Ralstonia eutropha JMP134.</title>
        <authorList>
            <person name="Copeland A."/>
            <person name="Lucas S."/>
            <person name="Lapidus A."/>
            <person name="Barry K."/>
            <person name="Detter J.C."/>
            <person name="Glavina T."/>
            <person name="Hammon N."/>
            <person name="Israni S."/>
            <person name="Pitluck S."/>
            <person name="Goltsman E."/>
            <person name="Martinez M."/>
            <person name="Schmutz J."/>
            <person name="Larimer F."/>
            <person name="Land M."/>
            <person name="Lykidis A."/>
            <person name="Richardson P."/>
        </authorList>
    </citation>
    <scope>NUCLEOTIDE SEQUENCE [LARGE SCALE GENOMIC DNA]</scope>
    <source>
        <strain evidence="6">JMP134</strain>
    </source>
</reference>
<organism evidence="6">
    <name type="scientific">Cupriavidus pinatubonensis (strain JMP 134 / LMG 1197)</name>
    <name type="common">Cupriavidus necator (strain JMP 134)</name>
    <dbReference type="NCBI Taxonomy" id="264198"/>
    <lineage>
        <taxon>Bacteria</taxon>
        <taxon>Pseudomonadati</taxon>
        <taxon>Pseudomonadota</taxon>
        <taxon>Betaproteobacteria</taxon>
        <taxon>Burkholderiales</taxon>
        <taxon>Burkholderiaceae</taxon>
        <taxon>Cupriavidus</taxon>
    </lineage>
</organism>
<dbReference type="GO" id="GO:0003700">
    <property type="term" value="F:DNA-binding transcription factor activity"/>
    <property type="evidence" value="ECO:0007669"/>
    <property type="project" value="InterPro"/>
</dbReference>
<keyword evidence="2" id="KW-0238">DNA-binding</keyword>